<accession>A0A845KPJ6</accession>
<protein>
    <submittedName>
        <fullName evidence="2">DUF3847 domain-containing protein</fullName>
    </submittedName>
</protein>
<dbReference type="EMBL" id="WWSB01000027">
    <property type="protein sequence ID" value="MZK19205.1"/>
    <property type="molecule type" value="Genomic_DNA"/>
</dbReference>
<feature type="region of interest" description="Disordered" evidence="1">
    <location>
        <begin position="1"/>
        <end position="36"/>
    </location>
</feature>
<evidence type="ECO:0000313" key="3">
    <source>
        <dbReference type="Proteomes" id="UP000446719"/>
    </source>
</evidence>
<evidence type="ECO:0000256" key="1">
    <source>
        <dbReference type="SAM" id="MobiDB-lite"/>
    </source>
</evidence>
<dbReference type="InterPro" id="IPR024215">
    <property type="entry name" value="DUF3847"/>
</dbReference>
<proteinExistence type="predicted"/>
<gene>
    <name evidence="2" type="ORF">GT565_14165</name>
</gene>
<dbReference type="RefSeq" id="WP_161159879.1">
    <property type="nucleotide sequence ID" value="NZ_WWSB01000027.1"/>
</dbReference>
<name>A0A845KPJ6_9FIRM</name>
<evidence type="ECO:0000313" key="2">
    <source>
        <dbReference type="EMBL" id="MZK19205.1"/>
    </source>
</evidence>
<sequence length="73" mass="8658">MADKKIMTPEEKALLQTRHRQEEAEARNRKKERDARTHRLVQEGAILESIVPHIKEMDLDSLKRELIIRLRGM</sequence>
<dbReference type="Pfam" id="PF12958">
    <property type="entry name" value="DUF3847"/>
    <property type="match status" value="1"/>
</dbReference>
<comment type="caution">
    <text evidence="2">The sequence shown here is derived from an EMBL/GenBank/DDBJ whole genome shotgun (WGS) entry which is preliminary data.</text>
</comment>
<organism evidence="2 3">
    <name type="scientific">Dorea longicatena</name>
    <dbReference type="NCBI Taxonomy" id="88431"/>
    <lineage>
        <taxon>Bacteria</taxon>
        <taxon>Bacillati</taxon>
        <taxon>Bacillota</taxon>
        <taxon>Clostridia</taxon>
        <taxon>Lachnospirales</taxon>
        <taxon>Lachnospiraceae</taxon>
        <taxon>Dorea</taxon>
    </lineage>
</organism>
<reference evidence="2 3" key="1">
    <citation type="journal article" date="2019" name="Nat. Med.">
        <title>A library of human gut bacterial isolates paired with longitudinal multiomics data enables mechanistic microbiome research.</title>
        <authorList>
            <person name="Poyet M."/>
            <person name="Groussin M."/>
            <person name="Gibbons S.M."/>
            <person name="Avila-Pacheco J."/>
            <person name="Jiang X."/>
            <person name="Kearney S.M."/>
            <person name="Perrotta A.R."/>
            <person name="Berdy B."/>
            <person name="Zhao S."/>
            <person name="Lieberman T.D."/>
            <person name="Swanson P.K."/>
            <person name="Smith M."/>
            <person name="Roesemann S."/>
            <person name="Alexander J.E."/>
            <person name="Rich S.A."/>
            <person name="Livny J."/>
            <person name="Vlamakis H."/>
            <person name="Clish C."/>
            <person name="Bullock K."/>
            <person name="Deik A."/>
            <person name="Scott J."/>
            <person name="Pierce K.A."/>
            <person name="Xavier R.J."/>
            <person name="Alm E.J."/>
        </authorList>
    </citation>
    <scope>NUCLEOTIDE SEQUENCE [LARGE SCALE GENOMIC DNA]</scope>
    <source>
        <strain evidence="2 3">BIOML-A7</strain>
    </source>
</reference>
<dbReference type="AlphaFoldDB" id="A0A845KPJ6"/>
<dbReference type="Proteomes" id="UP000446719">
    <property type="component" value="Unassembled WGS sequence"/>
</dbReference>